<protein>
    <submittedName>
        <fullName evidence="2">Uncharacterized protein LOC128357011</fullName>
    </submittedName>
</protein>
<evidence type="ECO:0000313" key="3">
    <source>
        <dbReference type="Proteomes" id="UP001314229"/>
    </source>
</evidence>
<feature type="compositionally biased region" description="Basic residues" evidence="1">
    <location>
        <begin position="791"/>
        <end position="804"/>
    </location>
</feature>
<dbReference type="AlphaFoldDB" id="A0AAV1PE04"/>
<dbReference type="EMBL" id="CAWUFR010000123">
    <property type="protein sequence ID" value="CAK6968702.1"/>
    <property type="molecule type" value="Genomic_DNA"/>
</dbReference>
<feature type="region of interest" description="Disordered" evidence="1">
    <location>
        <begin position="210"/>
        <end position="246"/>
    </location>
</feature>
<feature type="compositionally biased region" description="Polar residues" evidence="1">
    <location>
        <begin position="210"/>
        <end position="232"/>
    </location>
</feature>
<sequence>MYPTRREADSVHSGTGVFYQAMPAVAADGKNIMKLIPVQMVNGKFVQTQISQPKMDPKPQNAITIKDTCEHGHMGKTAALNFSATQPIREPVYLVDALPNQVGVTEQCLALSNSLNKYPLQQQTLNLMAKKPLMAILGTNCRKSTRPPVTIKSPALPRGQYLQIPSNAQVQTVPASELPPGIKKQIFTSSANSSSSVVYVSPVTTVNQCTTPPSNSAPGTLSNTSNMTSHSSGRSRPHLKLIPKVSQRPNSPIKWVIEEEEEDRFRGSTLDPLISPSITSEIFRPVAERDVTNKHCEITNEKPISPSSLTKSEKRHENALVMCNGKVFFVAKKCKQPFKLKSRGADPPKAATKSYQVKKTSIPPFQNSLSQDSRIIIHDESDDVIDLCNEDCPDDSSQQESSGCMSTMTDVDEDNVIFVSYIPPKPDSGPTQNVIQKALEKETDQAGSMNVHCVKEQKSLTDPTSSVSEILTDSGTLVDHLAVSKVKNVTHVCGAAVVKTNNSNTLNMNAQQSNYNQHLESMKVDPETESSADPSTPDSSIGICSQMDDTFKIESSTDGTFSPAPKPFHMADDQLRRIFGITATVRICLQRIDEASTGAVPEAALENKSMSNQSEDDIQKTNRFKEKAFFLQDLYDPQETESDSGLISVKRVNLQTDQEFSGDIITSGLHTDIRPIKCSLFKQTTKAATTLKSKYTSGQSLDKDLLCDVETEPVIGYVEPLDDDLPSADDNNIFNSTAHSQIQTCVNPNANRRSMGRARKRTMCPCCIPGALDPAVKSSVRWSWTTEQSSKKGRRRPTKARKHDGKTPRRINCIMAKNKQNCKAYKVPASDSLSATSMDSDELKQIRRLKELLKENEATLEMMRNSSISD</sequence>
<feature type="region of interest" description="Disordered" evidence="1">
    <location>
        <begin position="782"/>
        <end position="807"/>
    </location>
</feature>
<proteinExistence type="predicted"/>
<accession>A0AAV1PE04</accession>
<comment type="caution">
    <text evidence="2">The sequence shown here is derived from an EMBL/GenBank/DDBJ whole genome shotgun (WGS) entry which is preliminary data.</text>
</comment>
<reference evidence="2 3" key="1">
    <citation type="submission" date="2024-01" db="EMBL/GenBank/DDBJ databases">
        <authorList>
            <person name="Alioto T."/>
            <person name="Alioto T."/>
            <person name="Gomez Garrido J."/>
        </authorList>
    </citation>
    <scope>NUCLEOTIDE SEQUENCE [LARGE SCALE GENOMIC DNA]</scope>
</reference>
<dbReference type="InterPro" id="IPR026191">
    <property type="entry name" value="LRIF1"/>
</dbReference>
<keyword evidence="3" id="KW-1185">Reference proteome</keyword>
<name>A0AAV1PE04_SCOSC</name>
<dbReference type="PANTHER" id="PTHR16131">
    <property type="entry name" value="LIGAND-DEPENDENT NUCLEAR RECEPTOR-INTERACTING FACTOR 1"/>
    <property type="match status" value="1"/>
</dbReference>
<dbReference type="Pfam" id="PF15741">
    <property type="entry name" value="LRIF1"/>
    <property type="match status" value="1"/>
</dbReference>
<dbReference type="Proteomes" id="UP001314229">
    <property type="component" value="Unassembled WGS sequence"/>
</dbReference>
<dbReference type="GO" id="GO:0006355">
    <property type="term" value="P:regulation of DNA-templated transcription"/>
    <property type="evidence" value="ECO:0007669"/>
    <property type="project" value="InterPro"/>
</dbReference>
<feature type="compositionally biased region" description="Polar residues" evidence="1">
    <location>
        <begin position="529"/>
        <end position="542"/>
    </location>
</feature>
<organism evidence="2 3">
    <name type="scientific">Scomber scombrus</name>
    <name type="common">Atlantic mackerel</name>
    <name type="synonym">Scomber vernalis</name>
    <dbReference type="NCBI Taxonomy" id="13677"/>
    <lineage>
        <taxon>Eukaryota</taxon>
        <taxon>Metazoa</taxon>
        <taxon>Chordata</taxon>
        <taxon>Craniata</taxon>
        <taxon>Vertebrata</taxon>
        <taxon>Euteleostomi</taxon>
        <taxon>Actinopterygii</taxon>
        <taxon>Neopterygii</taxon>
        <taxon>Teleostei</taxon>
        <taxon>Neoteleostei</taxon>
        <taxon>Acanthomorphata</taxon>
        <taxon>Pelagiaria</taxon>
        <taxon>Scombriformes</taxon>
        <taxon>Scombridae</taxon>
        <taxon>Scomber</taxon>
    </lineage>
</organism>
<evidence type="ECO:0000256" key="1">
    <source>
        <dbReference type="SAM" id="MobiDB-lite"/>
    </source>
</evidence>
<feature type="region of interest" description="Disordered" evidence="1">
    <location>
        <begin position="521"/>
        <end position="542"/>
    </location>
</feature>
<dbReference type="GO" id="GO:0042974">
    <property type="term" value="F:nuclear retinoic acid receptor binding"/>
    <property type="evidence" value="ECO:0007669"/>
    <property type="project" value="InterPro"/>
</dbReference>
<dbReference type="PANTHER" id="PTHR16131:SF2">
    <property type="entry name" value="LIGAND-DEPENDENT NUCLEAR RECEPTOR-INTERACTING FACTOR 1"/>
    <property type="match status" value="1"/>
</dbReference>
<gene>
    <name evidence="2" type="ORF">FSCOSCO3_A025474</name>
</gene>
<evidence type="ECO:0000313" key="2">
    <source>
        <dbReference type="EMBL" id="CAK6968702.1"/>
    </source>
</evidence>